<name>A0A3A9AMY1_9FIRM</name>
<reference evidence="1 2" key="1">
    <citation type="submission" date="2018-09" db="EMBL/GenBank/DDBJ databases">
        <title>Murine metabolic-syndrome-specific gut microbial biobank.</title>
        <authorList>
            <person name="Liu C."/>
        </authorList>
    </citation>
    <scope>NUCLEOTIDE SEQUENCE [LARGE SCALE GENOMIC DNA]</scope>
    <source>
        <strain evidence="1 2">0.1xD8-82</strain>
    </source>
</reference>
<dbReference type="EMBL" id="RAYQ01000005">
    <property type="protein sequence ID" value="RKI92384.1"/>
    <property type="molecule type" value="Genomic_DNA"/>
</dbReference>
<dbReference type="RefSeq" id="WP_120468113.1">
    <property type="nucleotide sequence ID" value="NZ_RAYQ01000005.1"/>
</dbReference>
<comment type="caution">
    <text evidence="1">The sequence shown here is derived from an EMBL/GenBank/DDBJ whole genome shotgun (WGS) entry which is preliminary data.</text>
</comment>
<dbReference type="AlphaFoldDB" id="A0A3A9AMY1"/>
<dbReference type="Gene3D" id="3.40.50.720">
    <property type="entry name" value="NAD(P)-binding Rossmann-like Domain"/>
    <property type="match status" value="1"/>
</dbReference>
<accession>A0A3A9AMY1</accession>
<organism evidence="1 2">
    <name type="scientific">Parablautia intestinalis</name>
    <dbReference type="NCBI Taxonomy" id="2320100"/>
    <lineage>
        <taxon>Bacteria</taxon>
        <taxon>Bacillati</taxon>
        <taxon>Bacillota</taxon>
        <taxon>Clostridia</taxon>
        <taxon>Lachnospirales</taxon>
        <taxon>Lachnospiraceae</taxon>
        <taxon>Parablautia</taxon>
    </lineage>
</organism>
<keyword evidence="2" id="KW-1185">Reference proteome</keyword>
<dbReference type="Gene3D" id="3.40.50.11350">
    <property type="match status" value="1"/>
</dbReference>
<dbReference type="Proteomes" id="UP000280696">
    <property type="component" value="Unassembled WGS sequence"/>
</dbReference>
<gene>
    <name evidence="1" type="ORF">D7V94_06825</name>
</gene>
<dbReference type="OrthoDB" id="9797950at2"/>
<sequence length="426" mass="49753">MKKNIILYGATEDAKNLYWAMKPCCHILGLSDRNIEKGKRVAEELNTVYIEPEKIKNTPCHYICVTSKPAYGNIHHDLVYKYNIKRTQIFCYDDFYHEIELSLGELNPKKVIYVIRWPYCHSGIGAILMAACGNLLDLPVHYEVYFDFINYRNVYTEETIPGSINSFEMWFQQPSGLRSEEVYQSKNVILSPVLDWSYSGLDIDKIIKNTGDMSTLKNYVQIFRKYLHPNDEFNALLQKERTKIFCNKQKVCGVVFRGTDYLLAKAYMHDIQPDLDTLIDKVKELQKEWHFQKIYLSTEDAAGQERFIKEFGDMVLFSERQLIDNYPVLPADSAIANVCFERENDGYLKGMEYLRQLYMLSECDYMISGWNSSFRIALLLSGGFEKYYAFNLGKYGVDDDSYATPWGHYVLLEEEKKKEKQRKAAQ</sequence>
<proteinExistence type="predicted"/>
<evidence type="ECO:0000313" key="2">
    <source>
        <dbReference type="Proteomes" id="UP000280696"/>
    </source>
</evidence>
<evidence type="ECO:0000313" key="1">
    <source>
        <dbReference type="EMBL" id="RKI92384.1"/>
    </source>
</evidence>
<protein>
    <submittedName>
        <fullName evidence="1">Uncharacterized protein</fullName>
    </submittedName>
</protein>